<evidence type="ECO:0000256" key="1">
    <source>
        <dbReference type="SAM" id="MobiDB-lite"/>
    </source>
</evidence>
<name>A0A5B7G6B7_PORTR</name>
<feature type="region of interest" description="Disordered" evidence="1">
    <location>
        <begin position="103"/>
        <end position="130"/>
    </location>
</feature>
<keyword evidence="3" id="KW-1185">Reference proteome</keyword>
<evidence type="ECO:0000313" key="3">
    <source>
        <dbReference type="Proteomes" id="UP000324222"/>
    </source>
</evidence>
<proteinExistence type="predicted"/>
<accession>A0A5B7G6B7</accession>
<organism evidence="2 3">
    <name type="scientific">Portunus trituberculatus</name>
    <name type="common">Swimming crab</name>
    <name type="synonym">Neptunus trituberculatus</name>
    <dbReference type="NCBI Taxonomy" id="210409"/>
    <lineage>
        <taxon>Eukaryota</taxon>
        <taxon>Metazoa</taxon>
        <taxon>Ecdysozoa</taxon>
        <taxon>Arthropoda</taxon>
        <taxon>Crustacea</taxon>
        <taxon>Multicrustacea</taxon>
        <taxon>Malacostraca</taxon>
        <taxon>Eumalacostraca</taxon>
        <taxon>Eucarida</taxon>
        <taxon>Decapoda</taxon>
        <taxon>Pleocyemata</taxon>
        <taxon>Brachyura</taxon>
        <taxon>Eubrachyura</taxon>
        <taxon>Portunoidea</taxon>
        <taxon>Portunidae</taxon>
        <taxon>Portuninae</taxon>
        <taxon>Portunus</taxon>
    </lineage>
</organism>
<comment type="caution">
    <text evidence="2">The sequence shown here is derived from an EMBL/GenBank/DDBJ whole genome shotgun (WGS) entry which is preliminary data.</text>
</comment>
<sequence length="206" mass="21715">MSCAAVVVTFLRLIVMRITRGASGGFADAGDGLEAEHCGRGTGRGGWYEIPGTGQALPLWTLALAVAVLCGGTWGHSGGGVSLSQVGPLVVRFGSLTCPEAGSYDQDWDEGEKKFASQQQEKRQKRDVPRGSQVKHADCLGLTRVMTGHQLIPVTLLPWEGCCQWGEPSMMATLAQAVQMSVSLELEAPLPSGLAGPLSAVLTHWA</sequence>
<evidence type="ECO:0000313" key="2">
    <source>
        <dbReference type="EMBL" id="MPC52084.1"/>
    </source>
</evidence>
<protein>
    <submittedName>
        <fullName evidence="2">Uncharacterized protein</fullName>
    </submittedName>
</protein>
<dbReference type="EMBL" id="VSRR010010611">
    <property type="protein sequence ID" value="MPC52084.1"/>
    <property type="molecule type" value="Genomic_DNA"/>
</dbReference>
<dbReference type="Proteomes" id="UP000324222">
    <property type="component" value="Unassembled WGS sequence"/>
</dbReference>
<feature type="compositionally biased region" description="Basic and acidic residues" evidence="1">
    <location>
        <begin position="111"/>
        <end position="129"/>
    </location>
</feature>
<reference evidence="2 3" key="1">
    <citation type="submission" date="2019-05" db="EMBL/GenBank/DDBJ databases">
        <title>Another draft genome of Portunus trituberculatus and its Hox gene families provides insights of decapod evolution.</title>
        <authorList>
            <person name="Jeong J.-H."/>
            <person name="Song I."/>
            <person name="Kim S."/>
            <person name="Choi T."/>
            <person name="Kim D."/>
            <person name="Ryu S."/>
            <person name="Kim W."/>
        </authorList>
    </citation>
    <scope>NUCLEOTIDE SEQUENCE [LARGE SCALE GENOMIC DNA]</scope>
    <source>
        <tissue evidence="2">Muscle</tissue>
    </source>
</reference>
<gene>
    <name evidence="2" type="ORF">E2C01_045944</name>
</gene>
<dbReference type="AlphaFoldDB" id="A0A5B7G6B7"/>